<dbReference type="EMBL" id="JACTNZ010000010">
    <property type="protein sequence ID" value="KAG5529397.1"/>
    <property type="molecule type" value="Genomic_DNA"/>
</dbReference>
<evidence type="ECO:0000313" key="1">
    <source>
        <dbReference type="EMBL" id="KAG5529397.1"/>
    </source>
</evidence>
<dbReference type="Proteomes" id="UP000823749">
    <property type="component" value="Chromosome 10"/>
</dbReference>
<proteinExistence type="predicted"/>
<gene>
    <name evidence="1" type="ORF">RHGRI_029949</name>
</gene>
<organism evidence="1 2">
    <name type="scientific">Rhododendron griersonianum</name>
    <dbReference type="NCBI Taxonomy" id="479676"/>
    <lineage>
        <taxon>Eukaryota</taxon>
        <taxon>Viridiplantae</taxon>
        <taxon>Streptophyta</taxon>
        <taxon>Embryophyta</taxon>
        <taxon>Tracheophyta</taxon>
        <taxon>Spermatophyta</taxon>
        <taxon>Magnoliopsida</taxon>
        <taxon>eudicotyledons</taxon>
        <taxon>Gunneridae</taxon>
        <taxon>Pentapetalae</taxon>
        <taxon>asterids</taxon>
        <taxon>Ericales</taxon>
        <taxon>Ericaceae</taxon>
        <taxon>Ericoideae</taxon>
        <taxon>Rhodoreae</taxon>
        <taxon>Rhododendron</taxon>
    </lineage>
</organism>
<protein>
    <submittedName>
        <fullName evidence="1">Uncharacterized protein</fullName>
    </submittedName>
</protein>
<evidence type="ECO:0000313" key="2">
    <source>
        <dbReference type="Proteomes" id="UP000823749"/>
    </source>
</evidence>
<dbReference type="AlphaFoldDB" id="A0AAV6IPL4"/>
<accession>A0AAV6IPL4</accession>
<reference evidence="1" key="1">
    <citation type="submission" date="2020-08" db="EMBL/GenBank/DDBJ databases">
        <title>Plant Genome Project.</title>
        <authorList>
            <person name="Zhang R.-G."/>
        </authorList>
    </citation>
    <scope>NUCLEOTIDE SEQUENCE</scope>
    <source>
        <strain evidence="1">WSP0</strain>
        <tissue evidence="1">Leaf</tissue>
    </source>
</reference>
<name>A0AAV6IPL4_9ERIC</name>
<keyword evidence="2" id="KW-1185">Reference proteome</keyword>
<sequence length="166" mass="19433">MIRISLGILVLDLVEYHKQPCQLEAKNQEKSSSFEGDDNKKKSINDEFQLADQPEKGCCRTKGRGGWLRFYQDQLRRGRPFTEHELEDYIKCIERSEGFDVGNVPDNISDFNMLIRPIRFPDLKLRCAAQFKEKLEGYAKLALECYNLNNKEPTKYQFVKYLKANN</sequence>
<comment type="caution">
    <text evidence="1">The sequence shown here is derived from an EMBL/GenBank/DDBJ whole genome shotgun (WGS) entry which is preliminary data.</text>
</comment>